<keyword evidence="1" id="KW-0472">Membrane</keyword>
<comment type="caution">
    <text evidence="2">The sequence shown here is derived from an EMBL/GenBank/DDBJ whole genome shotgun (WGS) entry which is preliminary data.</text>
</comment>
<name>A0A2U1MTJ5_ARTAN</name>
<dbReference type="AlphaFoldDB" id="A0A2U1MTJ5"/>
<dbReference type="Proteomes" id="UP000245207">
    <property type="component" value="Unassembled WGS sequence"/>
</dbReference>
<dbReference type="EMBL" id="PKPP01004395">
    <property type="protein sequence ID" value="PWA64583.1"/>
    <property type="molecule type" value="Genomic_DNA"/>
</dbReference>
<reference evidence="2 3" key="1">
    <citation type="journal article" date="2018" name="Mol. Plant">
        <title>The genome of Artemisia annua provides insight into the evolution of Asteraceae family and artemisinin biosynthesis.</title>
        <authorList>
            <person name="Shen Q."/>
            <person name="Zhang L."/>
            <person name="Liao Z."/>
            <person name="Wang S."/>
            <person name="Yan T."/>
            <person name="Shi P."/>
            <person name="Liu M."/>
            <person name="Fu X."/>
            <person name="Pan Q."/>
            <person name="Wang Y."/>
            <person name="Lv Z."/>
            <person name="Lu X."/>
            <person name="Zhang F."/>
            <person name="Jiang W."/>
            <person name="Ma Y."/>
            <person name="Chen M."/>
            <person name="Hao X."/>
            <person name="Li L."/>
            <person name="Tang Y."/>
            <person name="Lv G."/>
            <person name="Zhou Y."/>
            <person name="Sun X."/>
            <person name="Brodelius P.E."/>
            <person name="Rose J.K.C."/>
            <person name="Tang K."/>
        </authorList>
    </citation>
    <scope>NUCLEOTIDE SEQUENCE [LARGE SCALE GENOMIC DNA]</scope>
    <source>
        <strain evidence="3">cv. Huhao1</strain>
        <tissue evidence="2">Leaf</tissue>
    </source>
</reference>
<keyword evidence="1" id="KW-1133">Transmembrane helix</keyword>
<feature type="transmembrane region" description="Helical" evidence="1">
    <location>
        <begin position="74"/>
        <end position="91"/>
    </location>
</feature>
<evidence type="ECO:0000313" key="3">
    <source>
        <dbReference type="Proteomes" id="UP000245207"/>
    </source>
</evidence>
<evidence type="ECO:0008006" key="4">
    <source>
        <dbReference type="Google" id="ProtNLM"/>
    </source>
</evidence>
<gene>
    <name evidence="2" type="ORF">CTI12_AA342940</name>
</gene>
<sequence>MVRCHCGAQAVMKTSWTNTNPGRRFWAHCGFIEWLDPPMCHRSTIIIPGLLNRINNQRAQMEEVVEDRARIKKYLYVSWFFFFMFVVFKKMDRFRCCNEVSGL</sequence>
<dbReference type="PANTHER" id="PTHR33248">
    <property type="entry name" value="ZINC ION-BINDING PROTEIN"/>
    <property type="match status" value="1"/>
</dbReference>
<evidence type="ECO:0000313" key="2">
    <source>
        <dbReference type="EMBL" id="PWA64583.1"/>
    </source>
</evidence>
<keyword evidence="3" id="KW-1185">Reference proteome</keyword>
<evidence type="ECO:0000256" key="1">
    <source>
        <dbReference type="SAM" id="Phobius"/>
    </source>
</evidence>
<proteinExistence type="predicted"/>
<protein>
    <recommendedName>
        <fullName evidence="4">Zinc finger, GRF-type</fullName>
    </recommendedName>
</protein>
<accession>A0A2U1MTJ5</accession>
<organism evidence="2 3">
    <name type="scientific">Artemisia annua</name>
    <name type="common">Sweet wormwood</name>
    <dbReference type="NCBI Taxonomy" id="35608"/>
    <lineage>
        <taxon>Eukaryota</taxon>
        <taxon>Viridiplantae</taxon>
        <taxon>Streptophyta</taxon>
        <taxon>Embryophyta</taxon>
        <taxon>Tracheophyta</taxon>
        <taxon>Spermatophyta</taxon>
        <taxon>Magnoliopsida</taxon>
        <taxon>eudicotyledons</taxon>
        <taxon>Gunneridae</taxon>
        <taxon>Pentapetalae</taxon>
        <taxon>asterids</taxon>
        <taxon>campanulids</taxon>
        <taxon>Asterales</taxon>
        <taxon>Asteraceae</taxon>
        <taxon>Asteroideae</taxon>
        <taxon>Anthemideae</taxon>
        <taxon>Artemisiinae</taxon>
        <taxon>Artemisia</taxon>
    </lineage>
</organism>
<dbReference type="OrthoDB" id="1291185at2759"/>
<keyword evidence="1" id="KW-0812">Transmembrane</keyword>